<name>A0ABR4JDV0_9EURO</name>
<gene>
    <name evidence="1" type="ORF">BJX68DRAFT_214160</name>
</gene>
<evidence type="ECO:0000313" key="2">
    <source>
        <dbReference type="Proteomes" id="UP001610444"/>
    </source>
</evidence>
<organism evidence="1 2">
    <name type="scientific">Aspergillus pseudodeflectus</name>
    <dbReference type="NCBI Taxonomy" id="176178"/>
    <lineage>
        <taxon>Eukaryota</taxon>
        <taxon>Fungi</taxon>
        <taxon>Dikarya</taxon>
        <taxon>Ascomycota</taxon>
        <taxon>Pezizomycotina</taxon>
        <taxon>Eurotiomycetes</taxon>
        <taxon>Eurotiomycetidae</taxon>
        <taxon>Eurotiales</taxon>
        <taxon>Aspergillaceae</taxon>
        <taxon>Aspergillus</taxon>
        <taxon>Aspergillus subgen. Nidulantes</taxon>
    </lineage>
</organism>
<protein>
    <submittedName>
        <fullName evidence="1">Uncharacterized protein</fullName>
    </submittedName>
</protein>
<reference evidence="1 2" key="1">
    <citation type="submission" date="2024-07" db="EMBL/GenBank/DDBJ databases">
        <title>Section-level genome sequencing and comparative genomics of Aspergillus sections Usti and Cavernicolus.</title>
        <authorList>
            <consortium name="Lawrence Berkeley National Laboratory"/>
            <person name="Nybo J.L."/>
            <person name="Vesth T.C."/>
            <person name="Theobald S."/>
            <person name="Frisvad J.C."/>
            <person name="Larsen T.O."/>
            <person name="Kjaerboelling I."/>
            <person name="Rothschild-Mancinelli K."/>
            <person name="Lyhne E.K."/>
            <person name="Kogle M.E."/>
            <person name="Barry K."/>
            <person name="Clum A."/>
            <person name="Na H."/>
            <person name="Ledsgaard L."/>
            <person name="Lin J."/>
            <person name="Lipzen A."/>
            <person name="Kuo A."/>
            <person name="Riley R."/>
            <person name="Mondo S."/>
            <person name="LaButti K."/>
            <person name="Haridas S."/>
            <person name="Pangalinan J."/>
            <person name="Salamov A.A."/>
            <person name="Simmons B.A."/>
            <person name="Magnuson J.K."/>
            <person name="Chen J."/>
            <person name="Drula E."/>
            <person name="Henrissat B."/>
            <person name="Wiebenga A."/>
            <person name="Lubbers R.J."/>
            <person name="Gomes A.C."/>
            <person name="Macurrencykelacurrency M.R."/>
            <person name="Stajich J."/>
            <person name="Grigoriev I.V."/>
            <person name="Mortensen U.H."/>
            <person name="De vries R.P."/>
            <person name="Baker S.E."/>
            <person name="Andersen M.R."/>
        </authorList>
    </citation>
    <scope>NUCLEOTIDE SEQUENCE [LARGE SCALE GENOMIC DNA]</scope>
    <source>
        <strain evidence="1 2">CBS 756.74</strain>
    </source>
</reference>
<comment type="caution">
    <text evidence="1">The sequence shown here is derived from an EMBL/GenBank/DDBJ whole genome shotgun (WGS) entry which is preliminary data.</text>
</comment>
<dbReference type="EMBL" id="JBFXLR010000087">
    <property type="protein sequence ID" value="KAL2838219.1"/>
    <property type="molecule type" value="Genomic_DNA"/>
</dbReference>
<proteinExistence type="predicted"/>
<keyword evidence="2" id="KW-1185">Reference proteome</keyword>
<sequence length="243" mass="27444">MGLSGAQSPSVTRQQYAEYRQYNPCDVVCQKARLGIDYAVDLTYEGSPRGLSALKRNKLCSSCWDSLLCGYAFLERALRNLGDALRTPIKYGNHLTGSPERRDPAKEHSSINYWETLADYCKVANTNWDAEWPIPFSKSHTSTLGTPKLWLPFPNLSLICIVASLPSWANFTGPKCIASTSIIWLLSSNSGLISTMPCPPWSWTLLSRMLLSRMMPIFPKSSRLLRLTLRPFPRFKDPELYEV</sequence>
<dbReference type="Proteomes" id="UP001610444">
    <property type="component" value="Unassembled WGS sequence"/>
</dbReference>
<accession>A0ABR4JDV0</accession>
<dbReference type="RefSeq" id="XP_070892917.1">
    <property type="nucleotide sequence ID" value="XM_071037773.1"/>
</dbReference>
<evidence type="ECO:0000313" key="1">
    <source>
        <dbReference type="EMBL" id="KAL2838219.1"/>
    </source>
</evidence>
<dbReference type="GeneID" id="98152937"/>